<dbReference type="Proteomes" id="UP000054928">
    <property type="component" value="Unassembled WGS sequence"/>
</dbReference>
<dbReference type="GeneID" id="36398359"/>
<dbReference type="EMBL" id="CCYD01002157">
    <property type="protein sequence ID" value="CEG46699.1"/>
    <property type="molecule type" value="Genomic_DNA"/>
</dbReference>
<evidence type="ECO:0000256" key="1">
    <source>
        <dbReference type="SAM" id="Coils"/>
    </source>
</evidence>
<evidence type="ECO:0000259" key="2">
    <source>
        <dbReference type="Pfam" id="PF24626"/>
    </source>
</evidence>
<name>A0A0N7L7C6_PLAHL</name>
<dbReference type="Pfam" id="PF24626">
    <property type="entry name" value="SH3_Tf2-1"/>
    <property type="match status" value="1"/>
</dbReference>
<keyword evidence="3" id="KW-0548">Nucleotidyltransferase</keyword>
<keyword evidence="3" id="KW-0808">Transferase</keyword>
<dbReference type="GO" id="GO:0003964">
    <property type="term" value="F:RNA-directed DNA polymerase activity"/>
    <property type="evidence" value="ECO:0007669"/>
    <property type="project" value="UniProtKB-KW"/>
</dbReference>
<dbReference type="RefSeq" id="XP_024583068.1">
    <property type="nucleotide sequence ID" value="XM_024717584.1"/>
</dbReference>
<sequence>MLSRREQVIKQAQENLKKAQERQKTYYDRKRADKETLERTTVSSKKVIPKWIGPYKILKKLSDNVMKLKLPPNIKMRPTFNVGQTQAVLWKSRSIGKFQIPKSRPIIFNDEGEQMFIIKLY</sequence>
<keyword evidence="3" id="KW-0695">RNA-directed DNA polymerase</keyword>
<dbReference type="InterPro" id="IPR056924">
    <property type="entry name" value="SH3_Tf2-1"/>
</dbReference>
<dbReference type="AlphaFoldDB" id="A0A0N7L7C6"/>
<feature type="domain" description="Tf2-1-like SH3-like" evidence="2">
    <location>
        <begin position="39"/>
        <end position="85"/>
    </location>
</feature>
<reference evidence="4" key="1">
    <citation type="submission" date="2014-09" db="EMBL/GenBank/DDBJ databases">
        <authorList>
            <person name="Sharma Rahul"/>
            <person name="Thines Marco"/>
        </authorList>
    </citation>
    <scope>NUCLEOTIDE SEQUENCE [LARGE SCALE GENOMIC DNA]</scope>
</reference>
<evidence type="ECO:0000313" key="3">
    <source>
        <dbReference type="EMBL" id="CEG46699.1"/>
    </source>
</evidence>
<proteinExistence type="predicted"/>
<organism evidence="3 4">
    <name type="scientific">Plasmopara halstedii</name>
    <name type="common">Downy mildew of sunflower</name>
    <dbReference type="NCBI Taxonomy" id="4781"/>
    <lineage>
        <taxon>Eukaryota</taxon>
        <taxon>Sar</taxon>
        <taxon>Stramenopiles</taxon>
        <taxon>Oomycota</taxon>
        <taxon>Peronosporomycetes</taxon>
        <taxon>Peronosporales</taxon>
        <taxon>Peronosporaceae</taxon>
        <taxon>Plasmopara</taxon>
    </lineage>
</organism>
<keyword evidence="4" id="KW-1185">Reference proteome</keyword>
<dbReference type="STRING" id="4781.A0A0N7L7C6"/>
<evidence type="ECO:0000313" key="4">
    <source>
        <dbReference type="Proteomes" id="UP000054928"/>
    </source>
</evidence>
<protein>
    <submittedName>
        <fullName evidence="3">FOG: Transposon-encoded proteins with TYA, reverse transcriptase, integrase domains in various combinations</fullName>
    </submittedName>
</protein>
<keyword evidence="1" id="KW-0175">Coiled coil</keyword>
<dbReference type="OrthoDB" id="123682at2759"/>
<feature type="coiled-coil region" evidence="1">
    <location>
        <begin position="2"/>
        <end position="29"/>
    </location>
</feature>
<accession>A0A0N7L7C6</accession>